<sequence>MGNREKVERGRKGKREDQGMGCNGGRKRWQPLMLGSSVIAPVERNEDKQRGGKEGTEGCEQVEGGYARWLYSNRTSVGFMRQCRYLVSRRESVVEVEVSWSLVRWGRPLQILSNLGNAEAFGQIVSWQWSTIAMHRYQSKHACEGDREEMFEERLFEEEEGEARKTWVEGQKLVMMSHQALEGQRNGFSYQAQPTYHHKDDFGVCIPSIKRHTHKRTASFPSQASPPSFFAHIPLSPVPPPDSPKVRSERQEDEWNHPGAMSAHPAQAIRTQ</sequence>
<dbReference type="EMBL" id="QPFP01000001">
    <property type="protein sequence ID" value="TEB40247.1"/>
    <property type="molecule type" value="Genomic_DNA"/>
</dbReference>
<evidence type="ECO:0000313" key="3">
    <source>
        <dbReference type="Proteomes" id="UP000298030"/>
    </source>
</evidence>
<evidence type="ECO:0000313" key="2">
    <source>
        <dbReference type="EMBL" id="TEB40247.1"/>
    </source>
</evidence>
<accession>A0A4Y7U1D1</accession>
<dbReference type="Proteomes" id="UP000298030">
    <property type="component" value="Unassembled WGS sequence"/>
</dbReference>
<feature type="compositionally biased region" description="Low complexity" evidence="1">
    <location>
        <begin position="218"/>
        <end position="235"/>
    </location>
</feature>
<name>A0A4Y7U1D1_COPMI</name>
<feature type="region of interest" description="Disordered" evidence="1">
    <location>
        <begin position="1"/>
        <end position="29"/>
    </location>
</feature>
<dbReference type="AlphaFoldDB" id="A0A4Y7U1D1"/>
<feature type="compositionally biased region" description="Basic and acidic residues" evidence="1">
    <location>
        <begin position="1"/>
        <end position="18"/>
    </location>
</feature>
<keyword evidence="3" id="KW-1185">Reference proteome</keyword>
<reference evidence="2 3" key="1">
    <citation type="journal article" date="2019" name="Nat. Ecol. Evol.">
        <title>Megaphylogeny resolves global patterns of mushroom evolution.</title>
        <authorList>
            <person name="Varga T."/>
            <person name="Krizsan K."/>
            <person name="Foldi C."/>
            <person name="Dima B."/>
            <person name="Sanchez-Garcia M."/>
            <person name="Sanchez-Ramirez S."/>
            <person name="Szollosi G.J."/>
            <person name="Szarkandi J.G."/>
            <person name="Papp V."/>
            <person name="Albert L."/>
            <person name="Andreopoulos W."/>
            <person name="Angelini C."/>
            <person name="Antonin V."/>
            <person name="Barry K.W."/>
            <person name="Bougher N.L."/>
            <person name="Buchanan P."/>
            <person name="Buyck B."/>
            <person name="Bense V."/>
            <person name="Catcheside P."/>
            <person name="Chovatia M."/>
            <person name="Cooper J."/>
            <person name="Damon W."/>
            <person name="Desjardin D."/>
            <person name="Finy P."/>
            <person name="Geml J."/>
            <person name="Haridas S."/>
            <person name="Hughes K."/>
            <person name="Justo A."/>
            <person name="Karasinski D."/>
            <person name="Kautmanova I."/>
            <person name="Kiss B."/>
            <person name="Kocsube S."/>
            <person name="Kotiranta H."/>
            <person name="LaButti K.M."/>
            <person name="Lechner B.E."/>
            <person name="Liimatainen K."/>
            <person name="Lipzen A."/>
            <person name="Lukacs Z."/>
            <person name="Mihaltcheva S."/>
            <person name="Morgado L.N."/>
            <person name="Niskanen T."/>
            <person name="Noordeloos M.E."/>
            <person name="Ohm R.A."/>
            <person name="Ortiz-Santana B."/>
            <person name="Ovrebo C."/>
            <person name="Racz N."/>
            <person name="Riley R."/>
            <person name="Savchenko A."/>
            <person name="Shiryaev A."/>
            <person name="Soop K."/>
            <person name="Spirin V."/>
            <person name="Szebenyi C."/>
            <person name="Tomsovsky M."/>
            <person name="Tulloss R.E."/>
            <person name="Uehling J."/>
            <person name="Grigoriev I.V."/>
            <person name="Vagvolgyi C."/>
            <person name="Papp T."/>
            <person name="Martin F.M."/>
            <person name="Miettinen O."/>
            <person name="Hibbett D.S."/>
            <person name="Nagy L.G."/>
        </authorList>
    </citation>
    <scope>NUCLEOTIDE SEQUENCE [LARGE SCALE GENOMIC DNA]</scope>
    <source>
        <strain evidence="2 3">FP101781</strain>
    </source>
</reference>
<organism evidence="2 3">
    <name type="scientific">Coprinellus micaceus</name>
    <name type="common">Glistening ink-cap mushroom</name>
    <name type="synonym">Coprinus micaceus</name>
    <dbReference type="NCBI Taxonomy" id="71717"/>
    <lineage>
        <taxon>Eukaryota</taxon>
        <taxon>Fungi</taxon>
        <taxon>Dikarya</taxon>
        <taxon>Basidiomycota</taxon>
        <taxon>Agaricomycotina</taxon>
        <taxon>Agaricomycetes</taxon>
        <taxon>Agaricomycetidae</taxon>
        <taxon>Agaricales</taxon>
        <taxon>Agaricineae</taxon>
        <taxon>Psathyrellaceae</taxon>
        <taxon>Coprinellus</taxon>
    </lineage>
</organism>
<protein>
    <submittedName>
        <fullName evidence="2">Uncharacterized protein</fullName>
    </submittedName>
</protein>
<gene>
    <name evidence="2" type="ORF">FA13DRAFT_1704290</name>
</gene>
<feature type="region of interest" description="Disordered" evidence="1">
    <location>
        <begin position="40"/>
        <end position="59"/>
    </location>
</feature>
<evidence type="ECO:0000256" key="1">
    <source>
        <dbReference type="SAM" id="MobiDB-lite"/>
    </source>
</evidence>
<feature type="compositionally biased region" description="Basic and acidic residues" evidence="1">
    <location>
        <begin position="43"/>
        <end position="56"/>
    </location>
</feature>
<comment type="caution">
    <text evidence="2">The sequence shown here is derived from an EMBL/GenBank/DDBJ whole genome shotgun (WGS) entry which is preliminary data.</text>
</comment>
<feature type="compositionally biased region" description="Basic and acidic residues" evidence="1">
    <location>
        <begin position="244"/>
        <end position="256"/>
    </location>
</feature>
<feature type="region of interest" description="Disordered" evidence="1">
    <location>
        <begin position="215"/>
        <end position="272"/>
    </location>
</feature>
<proteinExistence type="predicted"/>